<name>A0A6S7GHR0_PARCT</name>
<dbReference type="AlphaFoldDB" id="A0A6S7GHR0"/>
<evidence type="ECO:0000313" key="2">
    <source>
        <dbReference type="Proteomes" id="UP001152795"/>
    </source>
</evidence>
<proteinExistence type="predicted"/>
<sequence>MKKGEITLIAFADFSKAFDTVDFAVIIKKLHAIGFSHSSLNWILNYLTGRKQLVQVNDSQSELADVLFGVRRDRYWVPCFSTFTSTTSKMILPAGASNMPMIQQFTVVVLLKISVNVCKK</sequence>
<accession>A0A6S7GHR0</accession>
<reference evidence="1" key="1">
    <citation type="submission" date="2020-04" db="EMBL/GenBank/DDBJ databases">
        <authorList>
            <person name="Alioto T."/>
            <person name="Alioto T."/>
            <person name="Gomez Garrido J."/>
        </authorList>
    </citation>
    <scope>NUCLEOTIDE SEQUENCE</scope>
    <source>
        <strain evidence="1">A484AB</strain>
    </source>
</reference>
<protein>
    <submittedName>
        <fullName evidence="1">Uncharacterized protein</fullName>
    </submittedName>
</protein>
<comment type="caution">
    <text evidence="1">The sequence shown here is derived from an EMBL/GenBank/DDBJ whole genome shotgun (WGS) entry which is preliminary data.</text>
</comment>
<keyword evidence="2" id="KW-1185">Reference proteome</keyword>
<dbReference type="OrthoDB" id="10056483at2759"/>
<dbReference type="Proteomes" id="UP001152795">
    <property type="component" value="Unassembled WGS sequence"/>
</dbReference>
<dbReference type="EMBL" id="CACRXK020001336">
    <property type="protein sequence ID" value="CAB3988516.1"/>
    <property type="molecule type" value="Genomic_DNA"/>
</dbReference>
<evidence type="ECO:0000313" key="1">
    <source>
        <dbReference type="EMBL" id="CAB3988516.1"/>
    </source>
</evidence>
<organism evidence="1 2">
    <name type="scientific">Paramuricea clavata</name>
    <name type="common">Red gorgonian</name>
    <name type="synonym">Violescent sea-whip</name>
    <dbReference type="NCBI Taxonomy" id="317549"/>
    <lineage>
        <taxon>Eukaryota</taxon>
        <taxon>Metazoa</taxon>
        <taxon>Cnidaria</taxon>
        <taxon>Anthozoa</taxon>
        <taxon>Octocorallia</taxon>
        <taxon>Malacalcyonacea</taxon>
        <taxon>Plexauridae</taxon>
        <taxon>Paramuricea</taxon>
    </lineage>
</organism>
<gene>
    <name evidence="1" type="ORF">PACLA_8A012474</name>
</gene>